<dbReference type="WBParaSite" id="SPAL_0000582100.1">
    <property type="protein sequence ID" value="SPAL_0000582100.1"/>
    <property type="gene ID" value="SPAL_0000582100"/>
</dbReference>
<sequence length="304" mass="34892">MPKSTAPWTRLNMDIRERLKTTKKRNEHLIVITDDFSKYTIAIHIKFTKSEIIINTPFISVFAVFSYPEAIRLNNVLCFSSSEFINYMQNSRIQLIKPAAYNHDSNGEVEIFNRTLNETLACYEVDDNWDLISPIITHTYNNQPHSITKAVPYEVMFGKKKMTIERNLGLLNHLNNNELSIRHENLIAEVLEILTKEQKKKLTCKPKFFKEGDIVLKKILNAVGNKGKLAEKYEGPYIIVSIDDTTSNCKLTKITKRGRLSHFGSKGNRIYKVAHVKQLKMYKHSSGDEKGSNQAGEGVRRNAN</sequence>
<protein>
    <submittedName>
        <fullName evidence="4">Integrase catalytic domain-containing protein</fullName>
    </submittedName>
</protein>
<accession>A0A0N5BIP1</accession>
<dbReference type="InterPro" id="IPR001584">
    <property type="entry name" value="Integrase_cat-core"/>
</dbReference>
<proteinExistence type="predicted"/>
<evidence type="ECO:0000259" key="2">
    <source>
        <dbReference type="PROSITE" id="PS50994"/>
    </source>
</evidence>
<dbReference type="PROSITE" id="PS50994">
    <property type="entry name" value="INTEGRASE"/>
    <property type="match status" value="1"/>
</dbReference>
<dbReference type="SUPFAM" id="SSF53098">
    <property type="entry name" value="Ribonuclease H-like"/>
    <property type="match status" value="1"/>
</dbReference>
<dbReference type="PANTHER" id="PTHR37984">
    <property type="entry name" value="PROTEIN CBG26694"/>
    <property type="match status" value="1"/>
</dbReference>
<evidence type="ECO:0000313" key="4">
    <source>
        <dbReference type="WBParaSite" id="SPAL_0000582100.1"/>
    </source>
</evidence>
<dbReference type="GO" id="GO:0015074">
    <property type="term" value="P:DNA integration"/>
    <property type="evidence" value="ECO:0007669"/>
    <property type="project" value="InterPro"/>
</dbReference>
<feature type="region of interest" description="Disordered" evidence="1">
    <location>
        <begin position="282"/>
        <end position="304"/>
    </location>
</feature>
<dbReference type="Gene3D" id="3.30.420.10">
    <property type="entry name" value="Ribonuclease H-like superfamily/Ribonuclease H"/>
    <property type="match status" value="1"/>
</dbReference>
<keyword evidence="3" id="KW-1185">Reference proteome</keyword>
<evidence type="ECO:0000256" key="1">
    <source>
        <dbReference type="SAM" id="MobiDB-lite"/>
    </source>
</evidence>
<dbReference type="InterPro" id="IPR012337">
    <property type="entry name" value="RNaseH-like_sf"/>
</dbReference>
<dbReference type="AlphaFoldDB" id="A0A0N5BIP1"/>
<dbReference type="InterPro" id="IPR036397">
    <property type="entry name" value="RNaseH_sf"/>
</dbReference>
<dbReference type="STRING" id="174720.A0A0N5BIP1"/>
<name>A0A0N5BIP1_STREA</name>
<dbReference type="Proteomes" id="UP000046392">
    <property type="component" value="Unplaced"/>
</dbReference>
<dbReference type="InterPro" id="IPR050951">
    <property type="entry name" value="Retrovirus_Pol_polyprotein"/>
</dbReference>
<reference evidence="4" key="1">
    <citation type="submission" date="2017-02" db="UniProtKB">
        <authorList>
            <consortium name="WormBaseParasite"/>
        </authorList>
    </citation>
    <scope>IDENTIFICATION</scope>
</reference>
<dbReference type="PANTHER" id="PTHR37984:SF15">
    <property type="entry name" value="INTEGRASE CATALYTIC DOMAIN-CONTAINING PROTEIN"/>
    <property type="match status" value="1"/>
</dbReference>
<feature type="domain" description="Integrase catalytic" evidence="2">
    <location>
        <begin position="3"/>
        <end position="160"/>
    </location>
</feature>
<organism evidence="3 4">
    <name type="scientific">Strongyloides papillosus</name>
    <name type="common">Intestinal threadworm</name>
    <dbReference type="NCBI Taxonomy" id="174720"/>
    <lineage>
        <taxon>Eukaryota</taxon>
        <taxon>Metazoa</taxon>
        <taxon>Ecdysozoa</taxon>
        <taxon>Nematoda</taxon>
        <taxon>Chromadorea</taxon>
        <taxon>Rhabditida</taxon>
        <taxon>Tylenchina</taxon>
        <taxon>Panagrolaimomorpha</taxon>
        <taxon>Strongyloidoidea</taxon>
        <taxon>Strongyloididae</taxon>
        <taxon>Strongyloides</taxon>
    </lineage>
</organism>
<dbReference type="GO" id="GO:0003676">
    <property type="term" value="F:nucleic acid binding"/>
    <property type="evidence" value="ECO:0007669"/>
    <property type="project" value="InterPro"/>
</dbReference>
<evidence type="ECO:0000313" key="3">
    <source>
        <dbReference type="Proteomes" id="UP000046392"/>
    </source>
</evidence>